<evidence type="ECO:0000313" key="2">
    <source>
        <dbReference type="EMBL" id="KAG5183993.1"/>
    </source>
</evidence>
<reference evidence="2" key="1">
    <citation type="submission" date="2021-02" db="EMBL/GenBank/DDBJ databases">
        <title>First Annotated Genome of the Yellow-green Alga Tribonema minus.</title>
        <authorList>
            <person name="Mahan K.M."/>
        </authorList>
    </citation>
    <scope>NUCLEOTIDE SEQUENCE</scope>
    <source>
        <strain evidence="2">UTEX B ZZ1240</strain>
    </source>
</reference>
<dbReference type="AlphaFoldDB" id="A0A835Z814"/>
<sequence>MRVLAFDIGCLNFAACLVEVSPSTNPQVIACCNVVLGASKECVASLIAAMHTQICNNPFMTAAGCDAVLIEQQCGHASPKNFALSAALYMFYQQRLDAGAIGSLQFVNPRVKFSRLAKMNLPALANYKDQLVQCRGKELKQLSVNCAIELARAWNCSVFQDAMMRAKKQDDLSDAMLYAVTHLI</sequence>
<keyword evidence="1" id="KW-0732">Signal</keyword>
<dbReference type="EMBL" id="JAFCMP010000179">
    <property type="protein sequence ID" value="KAG5183993.1"/>
    <property type="molecule type" value="Genomic_DNA"/>
</dbReference>
<organism evidence="2 3">
    <name type="scientific">Tribonema minus</name>
    <dbReference type="NCBI Taxonomy" id="303371"/>
    <lineage>
        <taxon>Eukaryota</taxon>
        <taxon>Sar</taxon>
        <taxon>Stramenopiles</taxon>
        <taxon>Ochrophyta</taxon>
        <taxon>PX clade</taxon>
        <taxon>Xanthophyceae</taxon>
        <taxon>Tribonematales</taxon>
        <taxon>Tribonemataceae</taxon>
        <taxon>Tribonema</taxon>
    </lineage>
</organism>
<keyword evidence="3" id="KW-1185">Reference proteome</keyword>
<feature type="chain" id="PRO_5032778789" evidence="1">
    <location>
        <begin position="17"/>
        <end position="184"/>
    </location>
</feature>
<evidence type="ECO:0000313" key="3">
    <source>
        <dbReference type="Proteomes" id="UP000664859"/>
    </source>
</evidence>
<feature type="signal peptide" evidence="1">
    <location>
        <begin position="1"/>
        <end position="16"/>
    </location>
</feature>
<dbReference type="InterPro" id="IPR012337">
    <property type="entry name" value="RNaseH-like_sf"/>
</dbReference>
<gene>
    <name evidence="2" type="ORF">JKP88DRAFT_163609</name>
</gene>
<evidence type="ECO:0000256" key="1">
    <source>
        <dbReference type="SAM" id="SignalP"/>
    </source>
</evidence>
<name>A0A835Z814_9STRA</name>
<comment type="caution">
    <text evidence="2">The sequence shown here is derived from an EMBL/GenBank/DDBJ whole genome shotgun (WGS) entry which is preliminary data.</text>
</comment>
<accession>A0A835Z814</accession>
<proteinExistence type="predicted"/>
<dbReference type="SUPFAM" id="SSF53098">
    <property type="entry name" value="Ribonuclease H-like"/>
    <property type="match status" value="1"/>
</dbReference>
<dbReference type="Proteomes" id="UP000664859">
    <property type="component" value="Unassembled WGS sequence"/>
</dbReference>
<protein>
    <submittedName>
        <fullName evidence="2">Uncharacterized protein</fullName>
    </submittedName>
</protein>